<protein>
    <submittedName>
        <fullName evidence="2">Uncharacterized protein</fullName>
    </submittedName>
</protein>
<dbReference type="EMBL" id="JAAIUW010000003">
    <property type="protein sequence ID" value="KAF7836941.1"/>
    <property type="molecule type" value="Genomic_DNA"/>
</dbReference>
<keyword evidence="3" id="KW-1185">Reference proteome</keyword>
<name>A0A835CCT3_9FABA</name>
<dbReference type="Proteomes" id="UP000634136">
    <property type="component" value="Unassembled WGS sequence"/>
</dbReference>
<feature type="transmembrane region" description="Helical" evidence="1">
    <location>
        <begin position="45"/>
        <end position="67"/>
    </location>
</feature>
<keyword evidence="1" id="KW-0472">Membrane</keyword>
<keyword evidence="1" id="KW-0812">Transmembrane</keyword>
<evidence type="ECO:0000313" key="3">
    <source>
        <dbReference type="Proteomes" id="UP000634136"/>
    </source>
</evidence>
<organism evidence="2 3">
    <name type="scientific">Senna tora</name>
    <dbReference type="NCBI Taxonomy" id="362788"/>
    <lineage>
        <taxon>Eukaryota</taxon>
        <taxon>Viridiplantae</taxon>
        <taxon>Streptophyta</taxon>
        <taxon>Embryophyta</taxon>
        <taxon>Tracheophyta</taxon>
        <taxon>Spermatophyta</taxon>
        <taxon>Magnoliopsida</taxon>
        <taxon>eudicotyledons</taxon>
        <taxon>Gunneridae</taxon>
        <taxon>Pentapetalae</taxon>
        <taxon>rosids</taxon>
        <taxon>fabids</taxon>
        <taxon>Fabales</taxon>
        <taxon>Fabaceae</taxon>
        <taxon>Caesalpinioideae</taxon>
        <taxon>Cassia clade</taxon>
        <taxon>Senna</taxon>
    </lineage>
</organism>
<keyword evidence="1" id="KW-1133">Transmembrane helix</keyword>
<evidence type="ECO:0000313" key="2">
    <source>
        <dbReference type="EMBL" id="KAF7836941.1"/>
    </source>
</evidence>
<evidence type="ECO:0000256" key="1">
    <source>
        <dbReference type="SAM" id="Phobius"/>
    </source>
</evidence>
<reference evidence="2" key="1">
    <citation type="submission" date="2020-09" db="EMBL/GenBank/DDBJ databases">
        <title>Genome-Enabled Discovery of Anthraquinone Biosynthesis in Senna tora.</title>
        <authorList>
            <person name="Kang S.-H."/>
            <person name="Pandey R.P."/>
            <person name="Lee C.-M."/>
            <person name="Sim J.-S."/>
            <person name="Jeong J.-T."/>
            <person name="Choi B.-S."/>
            <person name="Jung M."/>
            <person name="Ginzburg D."/>
            <person name="Zhao K."/>
            <person name="Won S.Y."/>
            <person name="Oh T.-J."/>
            <person name="Yu Y."/>
            <person name="Kim N.-H."/>
            <person name="Lee O.R."/>
            <person name="Lee T.-H."/>
            <person name="Bashyal P."/>
            <person name="Kim T.-S."/>
            <person name="Lee W.-H."/>
            <person name="Kawkins C."/>
            <person name="Kim C.-K."/>
            <person name="Kim J.S."/>
            <person name="Ahn B.O."/>
            <person name="Rhee S.Y."/>
            <person name="Sohng J.K."/>
        </authorList>
    </citation>
    <scope>NUCLEOTIDE SEQUENCE</scope>
    <source>
        <tissue evidence="2">Leaf</tissue>
    </source>
</reference>
<gene>
    <name evidence="2" type="ORF">G2W53_005423</name>
</gene>
<dbReference type="AlphaFoldDB" id="A0A835CCT3"/>
<sequence length="86" mass="10131">MKTTMMFHVILLRQEIINSRHWFRNCSLQLGGYQWVTEALSEQTVLMLIGISIVEGSFSSLLFLVLLNHMRMQRAVISIWYILEDE</sequence>
<comment type="caution">
    <text evidence="2">The sequence shown here is derived from an EMBL/GenBank/DDBJ whole genome shotgun (WGS) entry which is preliminary data.</text>
</comment>
<proteinExistence type="predicted"/>
<accession>A0A835CCT3</accession>